<proteinExistence type="inferred from homology"/>
<dbReference type="Gene3D" id="3.40.50.300">
    <property type="entry name" value="P-loop containing nucleotide triphosphate hydrolases"/>
    <property type="match status" value="1"/>
</dbReference>
<organism evidence="12 13">
    <name type="scientific">Ceraceosorus bombacis</name>
    <dbReference type="NCBI Taxonomy" id="401625"/>
    <lineage>
        <taxon>Eukaryota</taxon>
        <taxon>Fungi</taxon>
        <taxon>Dikarya</taxon>
        <taxon>Basidiomycota</taxon>
        <taxon>Ustilaginomycotina</taxon>
        <taxon>Exobasidiomycetes</taxon>
        <taxon>Ceraceosorales</taxon>
        <taxon>Ceraceosoraceae</taxon>
        <taxon>Ceraceosorus</taxon>
    </lineage>
</organism>
<dbReference type="InterPro" id="IPR011527">
    <property type="entry name" value="ABC1_TM_dom"/>
</dbReference>
<dbReference type="SMART" id="SM00382">
    <property type="entry name" value="AAA"/>
    <property type="match status" value="1"/>
</dbReference>
<accession>A0A0P1BE14</accession>
<evidence type="ECO:0000256" key="2">
    <source>
        <dbReference type="ARBA" id="ARBA00005580"/>
    </source>
</evidence>
<dbReference type="FunFam" id="1.20.1560.10:FF:000085">
    <property type="entry name" value="Probable ATP-binding cassette (ABC) transporter"/>
    <property type="match status" value="1"/>
</dbReference>
<evidence type="ECO:0000256" key="3">
    <source>
        <dbReference type="ARBA" id="ARBA00022692"/>
    </source>
</evidence>
<dbReference type="EMBL" id="CCYA01000243">
    <property type="protein sequence ID" value="CEH14461.1"/>
    <property type="molecule type" value="Genomic_DNA"/>
</dbReference>
<dbReference type="GO" id="GO:0015421">
    <property type="term" value="F:ABC-type oligopeptide transporter activity"/>
    <property type="evidence" value="ECO:0007669"/>
    <property type="project" value="TreeGrafter"/>
</dbReference>
<keyword evidence="4" id="KW-0547">Nucleotide-binding</keyword>
<dbReference type="GO" id="GO:0016887">
    <property type="term" value="F:ATP hydrolysis activity"/>
    <property type="evidence" value="ECO:0007669"/>
    <property type="project" value="InterPro"/>
</dbReference>
<evidence type="ECO:0000256" key="4">
    <source>
        <dbReference type="ARBA" id="ARBA00022741"/>
    </source>
</evidence>
<evidence type="ECO:0000256" key="6">
    <source>
        <dbReference type="ARBA" id="ARBA00022989"/>
    </source>
</evidence>
<dbReference type="PROSITE" id="PS50929">
    <property type="entry name" value="ABC_TM1F"/>
    <property type="match status" value="1"/>
</dbReference>
<dbReference type="InterPro" id="IPR003593">
    <property type="entry name" value="AAA+_ATPase"/>
</dbReference>
<evidence type="ECO:0000256" key="1">
    <source>
        <dbReference type="ARBA" id="ARBA00004141"/>
    </source>
</evidence>
<sequence length="899" mass="94989">MLWLGTARGTGLAASSNTSRRGAPRSPIIAALGVRHRSDAAATSAPQNTSASPPPPKIPSTFPEPKASIEVQARASQTSSTGEAPKLSLPVRIFKQAKDRLLAAASQSAAKGAGTSQGADNTPPPTFPDIRRLFSLAASEKSRIVLALALLVISSAVSLSVPFAIGKVIDFFTNGESSLLGLSFSSVAALLLVIFTVGAIAKAGSNIMLELAGVRIVQNMREKAYATALRQEVEWADRSSGDVVSRLNVDTTILGDAITSDIGDGLRAGVTVIFAGTAMFWISTKLTLLMLAVVPPAAIGAVFYGRYLRDLTNKTQEAVGGMTKVAEERLVGPAFRTVTAFGTQVEETQRFAKKVREIVALETKEAYASGIFYGGTGLVGNCAILTLLTVGGSLVARGQITVGDLTSLLMYTAYLGGGLASLTHFFASLMRGVGAGARVFQLVDRVPEQIRLEEGEKTLPARGAIAFEDVHFAYPSRPQQSILNGVSLTIRPGESVALVGGSGVGKSSVHALLLRYYDPDSGSITIGGKDIRDVDPQSLRSLIGTVSQEPTIFEGTIAENISYGTPNTSRERIEEAARLANCTDFIASLPQGLDTHIGPRQLSGGQRQRIAIARALIRKPSILLMDEATSALDSASEYLVNRAIESIIAQGEITVWIVAHRLSTIKSAGTILVLDGGRVVESGPFNQLDRPGSRFRALMAAQLQSGSTTLDGPASSPSPSANNGTDSHTPIGSQMGARSFSTSTRRANSDRVSGGPASQKIMVDDLCIPVAPTWRVADLIEEAQKAGTSLTLEHLQKLHELAALRYPSSPEAQQRLKEELQTLVDLVSSVRHVELPEDIASLELPDGKVGLKHRSAVDMSAPTAEEEQTVDILDRQALLAGAKKTHGGLFVVDTAARRI</sequence>
<keyword evidence="13" id="KW-1185">Reference proteome</keyword>
<dbReference type="Pfam" id="PF00005">
    <property type="entry name" value="ABC_tran"/>
    <property type="match status" value="1"/>
</dbReference>
<evidence type="ECO:0000259" key="10">
    <source>
        <dbReference type="PROSITE" id="PS50893"/>
    </source>
</evidence>
<keyword evidence="6 9" id="KW-1133">Transmembrane helix</keyword>
<comment type="similarity">
    <text evidence="2">Belongs to the ABC transporter superfamily. ABCB family. Mitochondrial peptide exporter (TC 3.A.1.212) subfamily.</text>
</comment>
<feature type="transmembrane region" description="Helical" evidence="9">
    <location>
        <begin position="371"/>
        <end position="396"/>
    </location>
</feature>
<protein>
    <submittedName>
        <fullName evidence="12">Probable atp-binding cassette transporter</fullName>
    </submittedName>
</protein>
<dbReference type="Pfam" id="PF00664">
    <property type="entry name" value="ABC_membrane"/>
    <property type="match status" value="1"/>
</dbReference>
<evidence type="ECO:0000313" key="13">
    <source>
        <dbReference type="Proteomes" id="UP000054845"/>
    </source>
</evidence>
<feature type="transmembrane region" description="Helical" evidence="9">
    <location>
        <begin position="144"/>
        <end position="165"/>
    </location>
</feature>
<dbReference type="OrthoDB" id="6500128at2759"/>
<keyword evidence="7 9" id="KW-0472">Membrane</keyword>
<dbReference type="GO" id="GO:0005743">
    <property type="term" value="C:mitochondrial inner membrane"/>
    <property type="evidence" value="ECO:0007669"/>
    <property type="project" value="TreeGrafter"/>
</dbReference>
<dbReference type="PANTHER" id="PTHR43394">
    <property type="entry name" value="ATP-DEPENDENT PERMEASE MDL1, MITOCHONDRIAL"/>
    <property type="match status" value="1"/>
</dbReference>
<dbReference type="FunFam" id="3.40.50.300:FF:000218">
    <property type="entry name" value="Multidrug ABC transporter ATP-binding protein"/>
    <property type="match status" value="1"/>
</dbReference>
<feature type="domain" description="ABC transmembrane type-1" evidence="11">
    <location>
        <begin position="145"/>
        <end position="431"/>
    </location>
</feature>
<dbReference type="InterPro" id="IPR036640">
    <property type="entry name" value="ABC1_TM_sf"/>
</dbReference>
<dbReference type="AlphaFoldDB" id="A0A0P1BE14"/>
<dbReference type="PROSITE" id="PS00211">
    <property type="entry name" value="ABC_TRANSPORTER_1"/>
    <property type="match status" value="1"/>
</dbReference>
<dbReference type="Gene3D" id="1.20.1560.10">
    <property type="entry name" value="ABC transporter type 1, transmembrane domain"/>
    <property type="match status" value="1"/>
</dbReference>
<dbReference type="InterPro" id="IPR027417">
    <property type="entry name" value="P-loop_NTPase"/>
</dbReference>
<evidence type="ECO:0000256" key="9">
    <source>
        <dbReference type="SAM" id="Phobius"/>
    </source>
</evidence>
<evidence type="ECO:0000313" key="12">
    <source>
        <dbReference type="EMBL" id="CEH14461.1"/>
    </source>
</evidence>
<feature type="region of interest" description="Disordered" evidence="8">
    <location>
        <begin position="1"/>
        <end position="64"/>
    </location>
</feature>
<dbReference type="CDD" id="cd18573">
    <property type="entry name" value="ABC_6TM_ABCB10_like"/>
    <property type="match status" value="1"/>
</dbReference>
<reference evidence="12 13" key="1">
    <citation type="submission" date="2014-09" db="EMBL/GenBank/DDBJ databases">
        <authorList>
            <person name="Magalhaes I.L.F."/>
            <person name="Oliveira U."/>
            <person name="Santos F.R."/>
            <person name="Vidigal T.H.D.A."/>
            <person name="Brescovit A.D."/>
            <person name="Santos A.J."/>
        </authorList>
    </citation>
    <scope>NUCLEOTIDE SEQUENCE [LARGE SCALE GENOMIC DNA]</scope>
</reference>
<dbReference type="Proteomes" id="UP000054845">
    <property type="component" value="Unassembled WGS sequence"/>
</dbReference>
<feature type="transmembrane region" description="Helical" evidence="9">
    <location>
        <begin position="177"/>
        <end position="201"/>
    </location>
</feature>
<feature type="transmembrane region" description="Helical" evidence="9">
    <location>
        <begin position="408"/>
        <end position="427"/>
    </location>
</feature>
<dbReference type="SUPFAM" id="SSF52540">
    <property type="entry name" value="P-loop containing nucleoside triphosphate hydrolases"/>
    <property type="match status" value="1"/>
</dbReference>
<evidence type="ECO:0000256" key="8">
    <source>
        <dbReference type="SAM" id="MobiDB-lite"/>
    </source>
</evidence>
<evidence type="ECO:0000259" key="11">
    <source>
        <dbReference type="PROSITE" id="PS50929"/>
    </source>
</evidence>
<dbReference type="GO" id="GO:0090374">
    <property type="term" value="P:oligopeptide export from mitochondrion"/>
    <property type="evidence" value="ECO:0007669"/>
    <property type="project" value="TreeGrafter"/>
</dbReference>
<keyword evidence="3 9" id="KW-0812">Transmembrane</keyword>
<keyword evidence="5 12" id="KW-0067">ATP-binding</keyword>
<dbReference type="GO" id="GO:0005524">
    <property type="term" value="F:ATP binding"/>
    <property type="evidence" value="ECO:0007669"/>
    <property type="project" value="UniProtKB-KW"/>
</dbReference>
<feature type="transmembrane region" description="Helical" evidence="9">
    <location>
        <begin position="286"/>
        <end position="305"/>
    </location>
</feature>
<dbReference type="SUPFAM" id="SSF90123">
    <property type="entry name" value="ABC transporter transmembrane region"/>
    <property type="match status" value="1"/>
</dbReference>
<feature type="compositionally biased region" description="Polar residues" evidence="8">
    <location>
        <begin position="722"/>
        <end position="732"/>
    </location>
</feature>
<dbReference type="STRING" id="401625.A0A0P1BE14"/>
<dbReference type="InterPro" id="IPR017871">
    <property type="entry name" value="ABC_transporter-like_CS"/>
</dbReference>
<dbReference type="InterPro" id="IPR003439">
    <property type="entry name" value="ABC_transporter-like_ATP-bd"/>
</dbReference>
<evidence type="ECO:0000256" key="5">
    <source>
        <dbReference type="ARBA" id="ARBA00022840"/>
    </source>
</evidence>
<dbReference type="PANTHER" id="PTHR43394:SF1">
    <property type="entry name" value="ATP-BINDING CASSETTE SUB-FAMILY B MEMBER 10, MITOCHONDRIAL"/>
    <property type="match status" value="1"/>
</dbReference>
<name>A0A0P1BE14_9BASI</name>
<dbReference type="InterPro" id="IPR039421">
    <property type="entry name" value="Type_1_exporter"/>
</dbReference>
<comment type="subcellular location">
    <subcellularLocation>
        <location evidence="1">Membrane</location>
        <topology evidence="1">Multi-pass membrane protein</topology>
    </subcellularLocation>
</comment>
<feature type="domain" description="ABC transporter" evidence="10">
    <location>
        <begin position="465"/>
        <end position="701"/>
    </location>
</feature>
<dbReference type="PROSITE" id="PS50893">
    <property type="entry name" value="ABC_TRANSPORTER_2"/>
    <property type="match status" value="1"/>
</dbReference>
<feature type="region of interest" description="Disordered" evidence="8">
    <location>
        <begin position="706"/>
        <end position="756"/>
    </location>
</feature>
<evidence type="ECO:0000256" key="7">
    <source>
        <dbReference type="ARBA" id="ARBA00023136"/>
    </source>
</evidence>